<comment type="caution">
    <text evidence="1">The sequence shown here is derived from an EMBL/GenBank/DDBJ whole genome shotgun (WGS) entry which is preliminary data.</text>
</comment>
<protein>
    <submittedName>
        <fullName evidence="1">Uncharacterized protein</fullName>
    </submittedName>
</protein>
<evidence type="ECO:0000313" key="1">
    <source>
        <dbReference type="EMBL" id="NYH19534.1"/>
    </source>
</evidence>
<evidence type="ECO:0000313" key="2">
    <source>
        <dbReference type="Proteomes" id="UP000572540"/>
    </source>
</evidence>
<reference evidence="1 2" key="1">
    <citation type="submission" date="2020-07" db="EMBL/GenBank/DDBJ databases">
        <title>Exploring microbial biodiversity for novel pathways involved in the catabolism of aromatic compounds derived from lignin.</title>
        <authorList>
            <person name="Elkins J."/>
        </authorList>
    </citation>
    <scope>NUCLEOTIDE SEQUENCE [LARGE SCALE GENOMIC DNA]</scope>
    <source>
        <strain evidence="1 2">H2C3B</strain>
    </source>
</reference>
<gene>
    <name evidence="1" type="ORF">GGD41_006762</name>
</gene>
<accession>A0A7Z0B365</accession>
<dbReference type="EMBL" id="JACCAU010000001">
    <property type="protein sequence ID" value="NYH19534.1"/>
    <property type="molecule type" value="Genomic_DNA"/>
</dbReference>
<dbReference type="AlphaFoldDB" id="A0A7Z0B365"/>
<sequence length="162" mass="18156">MIELTAEQVAALADIDAKGFVERVRQDLISEEPELADAAFLWTRLWRAFNVARGIGIREDAHLVEFLRLEAYSPSFYEKPAMRGWIKRSANSANSADERFHDFLCVLRWRIEHPEFVGGLTYGDDTGAVAGERCRGVWAGFVERWKGFAGRRGHGGGGKRGG</sequence>
<organism evidence="1 2">
    <name type="scientific">Paraburkholderia bryophila</name>
    <dbReference type="NCBI Taxonomy" id="420952"/>
    <lineage>
        <taxon>Bacteria</taxon>
        <taxon>Pseudomonadati</taxon>
        <taxon>Pseudomonadota</taxon>
        <taxon>Betaproteobacteria</taxon>
        <taxon>Burkholderiales</taxon>
        <taxon>Burkholderiaceae</taxon>
        <taxon>Paraburkholderia</taxon>
    </lineage>
</organism>
<name>A0A7Z0B365_9BURK</name>
<proteinExistence type="predicted"/>
<dbReference type="Proteomes" id="UP000572540">
    <property type="component" value="Unassembled WGS sequence"/>
</dbReference>
<dbReference type="RefSeq" id="WP_179705204.1">
    <property type="nucleotide sequence ID" value="NZ_JACCAU010000001.1"/>
</dbReference>